<dbReference type="InterPro" id="IPR050206">
    <property type="entry name" value="FtsK/SpoIIIE/SftA"/>
</dbReference>
<reference evidence="9" key="1">
    <citation type="submission" date="2017-02" db="EMBL/GenBank/DDBJ databases">
        <title>Novel co-symbiosis in the unique lucinid bivalve Phacoides pectinatus.</title>
        <authorList>
            <person name="Lim S.J."/>
            <person name="Davis B.G."/>
            <person name="Gill D.E."/>
            <person name="Engel A.S."/>
            <person name="Anderson L.C."/>
            <person name="Campbell B.J."/>
        </authorList>
    </citation>
    <scope>NUCLEOTIDE SEQUENCE [LARGE SCALE GENOMIC DNA]</scope>
    <source>
        <strain evidence="9">LUC13016_P6</strain>
    </source>
</reference>
<evidence type="ECO:0000313" key="10">
    <source>
        <dbReference type="Proteomes" id="UP000243361"/>
    </source>
</evidence>
<sequence length="295" mass="31852">MAQASKAGEQGGGLGMHVGRRLREVALLLLVAVAVYLILSLITFSPGDPGWSFTGSRDHVTNAGGPVGAWFADVFLYLFGVLAILFPVMVGLSGWLIYKERNPDDSVNIHLVAIRWIGFLVTLAAGSALFAMQMGDAGTLPAGAGGILGRFLQGALVAVFNFAGSTLLLLALLLAGFTLFTGISWFTVMDSIGGALLRLYRGSLDLKDRLDDWRRSRQARRQRSEAVRTEKKKTEKRKPVRIEPSVKVVEPSQRAEKERQAPLFEPTAMEGGLPPLALLEPAKSSGKGYSKEALE</sequence>
<evidence type="ECO:0000256" key="6">
    <source>
        <dbReference type="SAM" id="MobiDB-lite"/>
    </source>
</evidence>
<evidence type="ECO:0000256" key="5">
    <source>
        <dbReference type="ARBA" id="ARBA00023136"/>
    </source>
</evidence>
<evidence type="ECO:0000256" key="3">
    <source>
        <dbReference type="ARBA" id="ARBA00022692"/>
    </source>
</evidence>
<feature type="transmembrane region" description="Helical" evidence="7">
    <location>
        <begin position="25"/>
        <end position="44"/>
    </location>
</feature>
<evidence type="ECO:0000259" key="8">
    <source>
        <dbReference type="Pfam" id="PF13491"/>
    </source>
</evidence>
<evidence type="ECO:0000256" key="7">
    <source>
        <dbReference type="SAM" id="Phobius"/>
    </source>
</evidence>
<keyword evidence="3 7" id="KW-0812">Transmembrane</keyword>
<feature type="non-terminal residue" evidence="9">
    <location>
        <position position="295"/>
    </location>
</feature>
<dbReference type="InterPro" id="IPR025199">
    <property type="entry name" value="FtsK_4TM"/>
</dbReference>
<evidence type="ECO:0000256" key="2">
    <source>
        <dbReference type="ARBA" id="ARBA00022475"/>
    </source>
</evidence>
<feature type="compositionally biased region" description="Basic and acidic residues" evidence="6">
    <location>
        <begin position="222"/>
        <end position="233"/>
    </location>
</feature>
<feature type="domain" description="DNA translocase FtsK 4TM region" evidence="8">
    <location>
        <begin position="20"/>
        <end position="193"/>
    </location>
</feature>
<dbReference type="EMBL" id="MUIE01000383">
    <property type="protein sequence ID" value="OQX32710.1"/>
    <property type="molecule type" value="Genomic_DNA"/>
</dbReference>
<dbReference type="PANTHER" id="PTHR22683">
    <property type="entry name" value="SPORULATION PROTEIN RELATED"/>
    <property type="match status" value="1"/>
</dbReference>
<accession>A0A657PID3</accession>
<dbReference type="PANTHER" id="PTHR22683:SF41">
    <property type="entry name" value="DNA TRANSLOCASE FTSK"/>
    <property type="match status" value="1"/>
</dbReference>
<feature type="transmembrane region" description="Helical" evidence="7">
    <location>
        <begin position="151"/>
        <end position="180"/>
    </location>
</feature>
<comment type="subcellular location">
    <subcellularLocation>
        <location evidence="1">Cell membrane</location>
        <topology evidence="1">Multi-pass membrane protein</topology>
    </subcellularLocation>
</comment>
<comment type="caution">
    <text evidence="9">The sequence shown here is derived from an EMBL/GenBank/DDBJ whole genome shotgun (WGS) entry which is preliminary data.</text>
</comment>
<keyword evidence="2" id="KW-1003">Cell membrane</keyword>
<dbReference type="GO" id="GO:0005886">
    <property type="term" value="C:plasma membrane"/>
    <property type="evidence" value="ECO:0007669"/>
    <property type="project" value="UniProtKB-SubCell"/>
</dbReference>
<keyword evidence="5 7" id="KW-0472">Membrane</keyword>
<feature type="compositionally biased region" description="Low complexity" evidence="6">
    <location>
        <begin position="270"/>
        <end position="282"/>
    </location>
</feature>
<dbReference type="AlphaFoldDB" id="A0A657PID3"/>
<dbReference type="Proteomes" id="UP000243361">
    <property type="component" value="Unassembled WGS sequence"/>
</dbReference>
<evidence type="ECO:0000313" key="9">
    <source>
        <dbReference type="EMBL" id="OQX32710.1"/>
    </source>
</evidence>
<keyword evidence="4 7" id="KW-1133">Transmembrane helix</keyword>
<evidence type="ECO:0000256" key="4">
    <source>
        <dbReference type="ARBA" id="ARBA00022989"/>
    </source>
</evidence>
<dbReference type="Pfam" id="PF13491">
    <property type="entry name" value="FtsK_4TM"/>
    <property type="match status" value="1"/>
</dbReference>
<feature type="transmembrane region" description="Helical" evidence="7">
    <location>
        <begin position="109"/>
        <end position="131"/>
    </location>
</feature>
<organism evidence="9 10">
    <name type="scientific">Candidatus Sedimenticola endophacoides</name>
    <dbReference type="NCBI Taxonomy" id="2548426"/>
    <lineage>
        <taxon>Bacteria</taxon>
        <taxon>Pseudomonadati</taxon>
        <taxon>Pseudomonadota</taxon>
        <taxon>Gammaproteobacteria</taxon>
        <taxon>Chromatiales</taxon>
        <taxon>Sedimenticolaceae</taxon>
        <taxon>Sedimenticola</taxon>
    </lineage>
</organism>
<feature type="transmembrane region" description="Helical" evidence="7">
    <location>
        <begin position="74"/>
        <end position="97"/>
    </location>
</feature>
<protein>
    <recommendedName>
        <fullName evidence="8">DNA translocase FtsK 4TM region domain-containing protein</fullName>
    </recommendedName>
</protein>
<evidence type="ECO:0000256" key="1">
    <source>
        <dbReference type="ARBA" id="ARBA00004651"/>
    </source>
</evidence>
<gene>
    <name evidence="9" type="ORF">B0D84_05760</name>
</gene>
<proteinExistence type="predicted"/>
<feature type="region of interest" description="Disordered" evidence="6">
    <location>
        <begin position="215"/>
        <end position="295"/>
    </location>
</feature>
<keyword evidence="10" id="KW-1185">Reference proteome</keyword>
<name>A0A657PID3_9GAMM</name>